<organism evidence="2 3">
    <name type="scientific">Mesorhizobium delmotii</name>
    <dbReference type="NCBI Taxonomy" id="1631247"/>
    <lineage>
        <taxon>Bacteria</taxon>
        <taxon>Pseudomonadati</taxon>
        <taxon>Pseudomonadota</taxon>
        <taxon>Alphaproteobacteria</taxon>
        <taxon>Hyphomicrobiales</taxon>
        <taxon>Phyllobacteriaceae</taxon>
        <taxon>Mesorhizobium</taxon>
    </lineage>
</organism>
<evidence type="ECO:0000313" key="3">
    <source>
        <dbReference type="Proteomes" id="UP000245698"/>
    </source>
</evidence>
<sequence length="209" mass="22516">MSVPSAKRGRLASMGAFPGKATGRRSSSPTLHGFSTSREDTSCSPAPRRSRAFRILLARIGNLSLFAPAWIPRTRSNALPAVSFSSAAVHRCGTPTRASSATGMSPGCPMTGRRTAGSMQDGLREVAKLPEITATNEGSAVSIREHLDLVATQVPVRIFCDFAAADLSGGRRWLDQQRRLRRTARAGRHLFRRPTPRTGATARAGWCRC</sequence>
<gene>
    <name evidence="2" type="ORF">BQ8482_160001</name>
</gene>
<reference evidence="3" key="1">
    <citation type="submission" date="2016-12" db="EMBL/GenBank/DDBJ databases">
        <authorList>
            <person name="Brunel B."/>
        </authorList>
    </citation>
    <scope>NUCLEOTIDE SEQUENCE [LARGE SCALE GENOMIC DNA]</scope>
</reference>
<dbReference type="EMBL" id="FUIG01000022">
    <property type="protein sequence ID" value="SJM30526.1"/>
    <property type="molecule type" value="Genomic_DNA"/>
</dbReference>
<keyword evidence="3" id="KW-1185">Reference proteome</keyword>
<protein>
    <submittedName>
        <fullName evidence="2">Uncharacterized protein</fullName>
    </submittedName>
</protein>
<feature type="region of interest" description="Disordered" evidence="1">
    <location>
        <begin position="1"/>
        <end position="46"/>
    </location>
</feature>
<accession>A0A2P9AHA6</accession>
<evidence type="ECO:0000313" key="2">
    <source>
        <dbReference type="EMBL" id="SJM30526.1"/>
    </source>
</evidence>
<dbReference type="AlphaFoldDB" id="A0A2P9AHA6"/>
<dbReference type="Proteomes" id="UP000245698">
    <property type="component" value="Unassembled WGS sequence"/>
</dbReference>
<proteinExistence type="predicted"/>
<feature type="compositionally biased region" description="Polar residues" evidence="1">
    <location>
        <begin position="24"/>
        <end position="36"/>
    </location>
</feature>
<name>A0A2P9AHA6_9HYPH</name>
<evidence type="ECO:0000256" key="1">
    <source>
        <dbReference type="SAM" id="MobiDB-lite"/>
    </source>
</evidence>